<name>A0A1Y1SBY9_9GAMM</name>
<proteinExistence type="predicted"/>
<dbReference type="InterPro" id="IPR023198">
    <property type="entry name" value="PGP-like_dom2"/>
</dbReference>
<dbReference type="InterPro" id="IPR036412">
    <property type="entry name" value="HAD-like_sf"/>
</dbReference>
<dbReference type="AlphaFoldDB" id="A0A1Y1SBY9"/>
<dbReference type="InterPro" id="IPR023214">
    <property type="entry name" value="HAD_sf"/>
</dbReference>
<evidence type="ECO:0000313" key="2">
    <source>
        <dbReference type="Proteomes" id="UP000192342"/>
    </source>
</evidence>
<comment type="caution">
    <text evidence="1">The sequence shown here is derived from an EMBL/GenBank/DDBJ whole genome shotgun (WGS) entry which is preliminary data.</text>
</comment>
<dbReference type="EMBL" id="AQQV01000003">
    <property type="protein sequence ID" value="ORE85866.1"/>
    <property type="molecule type" value="Genomic_DNA"/>
</dbReference>
<gene>
    <name evidence="1" type="ORF">ATO7_11253</name>
</gene>
<dbReference type="SUPFAM" id="SSF56784">
    <property type="entry name" value="HAD-like"/>
    <property type="match status" value="1"/>
</dbReference>
<dbReference type="Proteomes" id="UP000192342">
    <property type="component" value="Unassembled WGS sequence"/>
</dbReference>
<reference evidence="1 2" key="1">
    <citation type="submission" date="2013-04" db="EMBL/GenBank/DDBJ databases">
        <title>Oceanococcus atlanticus 22II-S10r2 Genome Sequencing.</title>
        <authorList>
            <person name="Lai Q."/>
            <person name="Li G."/>
            <person name="Shao Z."/>
        </authorList>
    </citation>
    <scope>NUCLEOTIDE SEQUENCE [LARGE SCALE GENOMIC DNA]</scope>
    <source>
        <strain evidence="1 2">22II-S10r2</strain>
    </source>
</reference>
<organism evidence="1 2">
    <name type="scientific">Oceanococcus atlanticus</name>
    <dbReference type="NCBI Taxonomy" id="1317117"/>
    <lineage>
        <taxon>Bacteria</taxon>
        <taxon>Pseudomonadati</taxon>
        <taxon>Pseudomonadota</taxon>
        <taxon>Gammaproteobacteria</taxon>
        <taxon>Chromatiales</taxon>
        <taxon>Oceanococcaceae</taxon>
        <taxon>Oceanococcus</taxon>
    </lineage>
</organism>
<keyword evidence="2" id="KW-1185">Reference proteome</keyword>
<protein>
    <submittedName>
        <fullName evidence="1">Putative 5'-nucleotidase</fullName>
    </submittedName>
</protein>
<dbReference type="OrthoDB" id="9792518at2"/>
<dbReference type="Gene3D" id="1.10.150.240">
    <property type="entry name" value="Putative phosphatase, domain 2"/>
    <property type="match status" value="1"/>
</dbReference>
<evidence type="ECO:0000313" key="1">
    <source>
        <dbReference type="EMBL" id="ORE85866.1"/>
    </source>
</evidence>
<dbReference type="Gene3D" id="3.40.50.1000">
    <property type="entry name" value="HAD superfamily/HAD-like"/>
    <property type="match status" value="1"/>
</dbReference>
<sequence>MSTVIQAREYFRPRRQVSPAGPGQIVIDLESLILDASAGVQDSLRFTVRTLGLNVSDEELIKVAGWEPVSALLFRWIGEPDATRQALQVYQDHFDSQGRYLSQLRPGAAAVLAAVRAVDWQVHYLTHIGKDAAFKLMNQFAPDAGIHSIISSVRPGSGLMRPHLLSGLLHNGKIAAEQTLLVTDHPLEMSAAADLGVPAMALGYGRAPAVMLMQYRPAAMARNCRDAASLLRLHCMALARNAIN</sequence>
<dbReference type="STRING" id="1317117.ATO7_11253"/>
<accession>A0A1Y1SBY9</accession>
<dbReference type="RefSeq" id="WP_083561906.1">
    <property type="nucleotide sequence ID" value="NZ_AQQV01000003.1"/>
</dbReference>